<dbReference type="RefSeq" id="WP_238233549.1">
    <property type="nucleotide sequence ID" value="NZ_BPQQ01000004.1"/>
</dbReference>
<dbReference type="Gene3D" id="3.90.1300.10">
    <property type="entry name" value="Amidase signature (AS) domain"/>
    <property type="match status" value="1"/>
</dbReference>
<accession>A0ABQ4S8C2</accession>
<comment type="function">
    <text evidence="1">Hydrolyzes indole-3-acetamide (IAM) into indole-3-acetic acid (IAA).</text>
</comment>
<feature type="domain" description="Amidase" evidence="4">
    <location>
        <begin position="32"/>
        <end position="448"/>
    </location>
</feature>
<dbReference type="InterPro" id="IPR000120">
    <property type="entry name" value="Amidase"/>
</dbReference>
<evidence type="ECO:0000313" key="6">
    <source>
        <dbReference type="Proteomes" id="UP001055153"/>
    </source>
</evidence>
<dbReference type="Pfam" id="PF01425">
    <property type="entry name" value="Amidase"/>
    <property type="match status" value="1"/>
</dbReference>
<name>A0ABQ4S8C2_9HYPH</name>
<dbReference type="PROSITE" id="PS00571">
    <property type="entry name" value="AMIDASES"/>
    <property type="match status" value="1"/>
</dbReference>
<dbReference type="InterPro" id="IPR020556">
    <property type="entry name" value="Amidase_CS"/>
</dbReference>
<reference evidence="5" key="2">
    <citation type="submission" date="2021-08" db="EMBL/GenBank/DDBJ databases">
        <authorList>
            <person name="Tani A."/>
            <person name="Ola A."/>
            <person name="Ogura Y."/>
            <person name="Katsura K."/>
            <person name="Hayashi T."/>
        </authorList>
    </citation>
    <scope>NUCLEOTIDE SEQUENCE</scope>
    <source>
        <strain evidence="5">DSM 17168</strain>
    </source>
</reference>
<dbReference type="PANTHER" id="PTHR11895:SF176">
    <property type="entry name" value="AMIDASE AMID-RELATED"/>
    <property type="match status" value="1"/>
</dbReference>
<evidence type="ECO:0000259" key="4">
    <source>
        <dbReference type="Pfam" id="PF01425"/>
    </source>
</evidence>
<sequence length="468" mass="49777">MTDASPADSDPTLLSAAGLGRAIAARRLSPVEAMEALLARIARLDPRLRAYVEVYADDARLAAEGADRAIRSGHAVGPLHGVPVALKDLIDVEGRVTTGGSHTLRERRATATATIAKRLIAQGMILIGKTHTVEFALGGWGTNRRMGTPLNPWDPDHPRAPGGSSSGSGVAVASRMAPWAIGTDTGGSVRLPASFCGITGLKVTVGRVSTHGVLPLSTTLDTPGPMARTVEDVALLYGVMQGPDPLDPNTRGIAPADPMPSLDRGVRGLRLGRMPAAEREGVAAEMLVAYDRALDKLERLGAEIVDVALPFRFVDFVNASAILHAEAYFHNGAVAEDFSAPLDEDVRARILSGASISARDYLRTRRLQQDMKRALDRAFVGLDALLTPTTETPAPRLDAVDQAVMPSRFTRFGNFLDLCALALPSGFSAEGLPLSLQIVCRGYEEATALRVGQAYQQATDWHLRLPPV</sequence>
<keyword evidence="6" id="KW-1185">Reference proteome</keyword>
<dbReference type="EMBL" id="BPQQ01000004">
    <property type="protein sequence ID" value="GJD98602.1"/>
    <property type="molecule type" value="Genomic_DNA"/>
</dbReference>
<protein>
    <recommendedName>
        <fullName evidence="2">Indoleacetamide hydrolase</fullName>
    </recommendedName>
</protein>
<proteinExistence type="predicted"/>
<evidence type="ECO:0000256" key="1">
    <source>
        <dbReference type="ARBA" id="ARBA00003871"/>
    </source>
</evidence>
<dbReference type="Proteomes" id="UP001055153">
    <property type="component" value="Unassembled WGS sequence"/>
</dbReference>
<organism evidence="5 6">
    <name type="scientific">Methylobacterium isbiliense</name>
    <dbReference type="NCBI Taxonomy" id="315478"/>
    <lineage>
        <taxon>Bacteria</taxon>
        <taxon>Pseudomonadati</taxon>
        <taxon>Pseudomonadota</taxon>
        <taxon>Alphaproteobacteria</taxon>
        <taxon>Hyphomicrobiales</taxon>
        <taxon>Methylobacteriaceae</taxon>
        <taxon>Methylobacterium</taxon>
    </lineage>
</organism>
<evidence type="ECO:0000256" key="3">
    <source>
        <dbReference type="SAM" id="MobiDB-lite"/>
    </source>
</evidence>
<reference evidence="5" key="1">
    <citation type="journal article" date="2021" name="Front. Microbiol.">
        <title>Comprehensive Comparative Genomics and Phenotyping of Methylobacterium Species.</title>
        <authorList>
            <person name="Alessa O."/>
            <person name="Ogura Y."/>
            <person name="Fujitani Y."/>
            <person name="Takami H."/>
            <person name="Hayashi T."/>
            <person name="Sahin N."/>
            <person name="Tani A."/>
        </authorList>
    </citation>
    <scope>NUCLEOTIDE SEQUENCE</scope>
    <source>
        <strain evidence="5">DSM 17168</strain>
    </source>
</reference>
<gene>
    <name evidence="5" type="primary">amiD_2</name>
    <name evidence="5" type="ORF">GMJLKIPL_0513</name>
</gene>
<evidence type="ECO:0000256" key="2">
    <source>
        <dbReference type="ARBA" id="ARBA00021874"/>
    </source>
</evidence>
<evidence type="ECO:0000313" key="5">
    <source>
        <dbReference type="EMBL" id="GJD98602.1"/>
    </source>
</evidence>
<dbReference type="InterPro" id="IPR023631">
    <property type="entry name" value="Amidase_dom"/>
</dbReference>
<dbReference type="InterPro" id="IPR036928">
    <property type="entry name" value="AS_sf"/>
</dbReference>
<comment type="caution">
    <text evidence="5">The sequence shown here is derived from an EMBL/GenBank/DDBJ whole genome shotgun (WGS) entry which is preliminary data.</text>
</comment>
<dbReference type="SUPFAM" id="SSF75304">
    <property type="entry name" value="Amidase signature (AS) enzymes"/>
    <property type="match status" value="1"/>
</dbReference>
<dbReference type="PANTHER" id="PTHR11895">
    <property type="entry name" value="TRANSAMIDASE"/>
    <property type="match status" value="1"/>
</dbReference>
<feature type="region of interest" description="Disordered" evidence="3">
    <location>
        <begin position="148"/>
        <end position="169"/>
    </location>
</feature>